<organism evidence="1 2">
    <name type="scientific">Holotrichia oblita</name>
    <name type="common">Chafer beetle</name>
    <dbReference type="NCBI Taxonomy" id="644536"/>
    <lineage>
        <taxon>Eukaryota</taxon>
        <taxon>Metazoa</taxon>
        <taxon>Ecdysozoa</taxon>
        <taxon>Arthropoda</taxon>
        <taxon>Hexapoda</taxon>
        <taxon>Insecta</taxon>
        <taxon>Pterygota</taxon>
        <taxon>Neoptera</taxon>
        <taxon>Endopterygota</taxon>
        <taxon>Coleoptera</taxon>
        <taxon>Polyphaga</taxon>
        <taxon>Scarabaeiformia</taxon>
        <taxon>Scarabaeidae</taxon>
        <taxon>Melolonthinae</taxon>
        <taxon>Holotrichia</taxon>
    </lineage>
</organism>
<comment type="caution">
    <text evidence="1">The sequence shown here is derived from an EMBL/GenBank/DDBJ whole genome shotgun (WGS) entry which is preliminary data.</text>
</comment>
<protein>
    <submittedName>
        <fullName evidence="1">Methylosome protein 50</fullName>
    </submittedName>
</protein>
<name>A0ACB9TUT1_HOLOL</name>
<reference evidence="1" key="1">
    <citation type="submission" date="2022-04" db="EMBL/GenBank/DDBJ databases">
        <title>Chromosome-scale genome assembly of Holotrichia oblita Faldermann.</title>
        <authorList>
            <person name="Rongchong L."/>
        </authorList>
    </citation>
    <scope>NUCLEOTIDE SEQUENCE</scope>
    <source>
        <strain evidence="1">81SQS9</strain>
    </source>
</reference>
<dbReference type="Proteomes" id="UP001056778">
    <property type="component" value="Chromosome 1"/>
</dbReference>
<accession>A0ACB9TUT1</accession>
<gene>
    <name evidence="1" type="ORF">MML48_1g17580</name>
</gene>
<keyword evidence="2" id="KW-1185">Reference proteome</keyword>
<sequence length="346" mass="39353">MEVSIVYPPNRPLERAMKQSQIPVLHDFLFFIEANLNGEIILGSSNVASTYWQGTIFHYKDYSFTKDNEYNSYFTSNSTITDAKFILDQCMLLAEDSGNLKLLSLPKDERQSMECRYNYDKDDRIVELTVWNNTKIASCTETYINLYDITHGSSIQSNTIFKSYHTDTILSIDANKSDENLFVSASADRKACVWDIRMDVPATVIYNNEFSSLTSIAWSPLNRDCMVVGSEAGDIYLLDIKQPTDVLCSTHCFDGSIYKRGNLNLFYKTSSGSNETKELNFLKMKVVKGDLTTPSVFSKAKGIKKERKQAILQNLSTLIPDNRRQFWQSLPVNDAATDLTSQYDDI</sequence>
<proteinExistence type="predicted"/>
<dbReference type="EMBL" id="CM043015">
    <property type="protein sequence ID" value="KAI4470632.1"/>
    <property type="molecule type" value="Genomic_DNA"/>
</dbReference>
<evidence type="ECO:0000313" key="1">
    <source>
        <dbReference type="EMBL" id="KAI4470632.1"/>
    </source>
</evidence>
<evidence type="ECO:0000313" key="2">
    <source>
        <dbReference type="Proteomes" id="UP001056778"/>
    </source>
</evidence>